<name>A0A091AWR1_9GAMM</name>
<keyword evidence="3" id="KW-1185">Reference proteome</keyword>
<feature type="chain" id="PRO_5001869061" evidence="1">
    <location>
        <begin position="24"/>
        <end position="270"/>
    </location>
</feature>
<accession>A0A091AWR1</accession>
<dbReference type="Proteomes" id="UP000029385">
    <property type="component" value="Unassembled WGS sequence"/>
</dbReference>
<dbReference type="PATRIC" id="fig|1121015.4.peg.1071"/>
<sequence>MTAMRPLLLALTLSLLTTPAAFAAATAVAVPNPTTAPAPGLSPELKARMEQALAKYEALRILTREDPTFRSRWESALRIATVVKPKLAGTEDFVASVAGNLAFELADPYLARTDDAGANAFGAMLAKLMQLGTRDEIMCKAVTSSTSGATLTDAEEAALEEAAGPSFTRDMMAAFLGVLRTGRDGPLQLPEKLPLQDSLLKFVTAMIEKHGPESLALMDKLSDPSIPAMRRCEAMGWMMEAIMALPEHERAGVIRTMFSAEGRKMMQAAE</sequence>
<proteinExistence type="predicted"/>
<evidence type="ECO:0000313" key="2">
    <source>
        <dbReference type="EMBL" id="KFN43861.1"/>
    </source>
</evidence>
<protein>
    <submittedName>
        <fullName evidence="2">Uncharacterized protein</fullName>
    </submittedName>
</protein>
<dbReference type="EMBL" id="AVCI01000004">
    <property type="protein sequence ID" value="KFN43861.1"/>
    <property type="molecule type" value="Genomic_DNA"/>
</dbReference>
<organism evidence="2 3">
    <name type="scientific">Arenimonas oryziterrae DSM 21050 = YC6267</name>
    <dbReference type="NCBI Taxonomy" id="1121015"/>
    <lineage>
        <taxon>Bacteria</taxon>
        <taxon>Pseudomonadati</taxon>
        <taxon>Pseudomonadota</taxon>
        <taxon>Gammaproteobacteria</taxon>
        <taxon>Lysobacterales</taxon>
        <taxon>Lysobacteraceae</taxon>
        <taxon>Arenimonas</taxon>
    </lineage>
</organism>
<reference evidence="2 3" key="1">
    <citation type="submission" date="2013-09" db="EMBL/GenBank/DDBJ databases">
        <title>Genome sequencing of Arenimonas oryziterrae.</title>
        <authorList>
            <person name="Chen F."/>
            <person name="Wang G."/>
        </authorList>
    </citation>
    <scope>NUCLEOTIDE SEQUENCE [LARGE SCALE GENOMIC DNA]</scope>
    <source>
        <strain evidence="2 3">YC6267</strain>
    </source>
</reference>
<comment type="caution">
    <text evidence="2">The sequence shown here is derived from an EMBL/GenBank/DDBJ whole genome shotgun (WGS) entry which is preliminary data.</text>
</comment>
<keyword evidence="1" id="KW-0732">Signal</keyword>
<evidence type="ECO:0000256" key="1">
    <source>
        <dbReference type="SAM" id="SignalP"/>
    </source>
</evidence>
<gene>
    <name evidence="2" type="ORF">N789_07900</name>
</gene>
<evidence type="ECO:0000313" key="3">
    <source>
        <dbReference type="Proteomes" id="UP000029385"/>
    </source>
</evidence>
<dbReference type="AlphaFoldDB" id="A0A091AWR1"/>
<feature type="signal peptide" evidence="1">
    <location>
        <begin position="1"/>
        <end position="23"/>
    </location>
</feature>